<feature type="transmembrane region" description="Helical" evidence="1">
    <location>
        <begin position="86"/>
        <end position="107"/>
    </location>
</feature>
<evidence type="ECO:0000313" key="3">
    <source>
        <dbReference type="Proteomes" id="UP001501183"/>
    </source>
</evidence>
<keyword evidence="1" id="KW-0472">Membrane</keyword>
<accession>A0ABP8P4K4</accession>
<dbReference type="EMBL" id="BAABFB010000044">
    <property type="protein sequence ID" value="GAA4480157.1"/>
    <property type="molecule type" value="Genomic_DNA"/>
</dbReference>
<keyword evidence="1" id="KW-1133">Transmembrane helix</keyword>
<feature type="transmembrane region" description="Helical" evidence="1">
    <location>
        <begin position="55"/>
        <end position="74"/>
    </location>
</feature>
<reference evidence="3" key="1">
    <citation type="journal article" date="2019" name="Int. J. Syst. Evol. Microbiol.">
        <title>The Global Catalogue of Microorganisms (GCM) 10K type strain sequencing project: providing services to taxonomists for standard genome sequencing and annotation.</title>
        <authorList>
            <consortium name="The Broad Institute Genomics Platform"/>
            <consortium name="The Broad Institute Genome Sequencing Center for Infectious Disease"/>
            <person name="Wu L."/>
            <person name="Ma J."/>
        </authorList>
    </citation>
    <scope>NUCLEOTIDE SEQUENCE [LARGE SCALE GENOMIC DNA]</scope>
    <source>
        <strain evidence="3">JCM 32206</strain>
    </source>
</reference>
<gene>
    <name evidence="2" type="ORF">GCM10023094_26230</name>
</gene>
<name>A0ABP8P4K4_9NOCA</name>
<dbReference type="Proteomes" id="UP001501183">
    <property type="component" value="Unassembled WGS sequence"/>
</dbReference>
<sequence length="203" mass="21752">MTSTAPAPAAPPDRRAATPPGPVVLTVVVLAVAALVVLVSDWWPGSRNTTDFDRLFFGGVAVLVLLVTGLVWAIKALYVLGRDRTWSWWIAAAPAVVVAGAAVAAVLPIPDFESARPEFDGYVRALPDDPAYRAEGVRLGGIEIAHVHRGPDGGVYFQDDDGTFLSVSSGWVYSPDRAPVGRDDFTATPLGDGWYSYTEVWRD</sequence>
<organism evidence="2 3">
    <name type="scientific">Rhodococcus olei</name>
    <dbReference type="NCBI Taxonomy" id="2161675"/>
    <lineage>
        <taxon>Bacteria</taxon>
        <taxon>Bacillati</taxon>
        <taxon>Actinomycetota</taxon>
        <taxon>Actinomycetes</taxon>
        <taxon>Mycobacteriales</taxon>
        <taxon>Nocardiaceae</taxon>
        <taxon>Rhodococcus</taxon>
    </lineage>
</organism>
<proteinExistence type="predicted"/>
<feature type="transmembrane region" description="Helical" evidence="1">
    <location>
        <begin position="23"/>
        <end position="43"/>
    </location>
</feature>
<comment type="caution">
    <text evidence="2">The sequence shown here is derived from an EMBL/GenBank/DDBJ whole genome shotgun (WGS) entry which is preliminary data.</text>
</comment>
<keyword evidence="1" id="KW-0812">Transmembrane</keyword>
<evidence type="ECO:0008006" key="4">
    <source>
        <dbReference type="Google" id="ProtNLM"/>
    </source>
</evidence>
<evidence type="ECO:0000256" key="1">
    <source>
        <dbReference type="SAM" id="Phobius"/>
    </source>
</evidence>
<keyword evidence="3" id="KW-1185">Reference proteome</keyword>
<evidence type="ECO:0000313" key="2">
    <source>
        <dbReference type="EMBL" id="GAA4480157.1"/>
    </source>
</evidence>
<dbReference type="RefSeq" id="WP_345345513.1">
    <property type="nucleotide sequence ID" value="NZ_BAABFB010000044.1"/>
</dbReference>
<protein>
    <recommendedName>
        <fullName evidence="4">DUF1109 domain-containing protein</fullName>
    </recommendedName>
</protein>